<dbReference type="Gene3D" id="1.10.10.10">
    <property type="entry name" value="Winged helix-like DNA-binding domain superfamily/Winged helix DNA-binding domain"/>
    <property type="match status" value="1"/>
</dbReference>
<dbReference type="PROSITE" id="PS50931">
    <property type="entry name" value="HTH_LYSR"/>
    <property type="match status" value="1"/>
</dbReference>
<gene>
    <name evidence="6" type="ORF">EEW87_001335</name>
</gene>
<evidence type="ECO:0000313" key="7">
    <source>
        <dbReference type="Proteomes" id="UP000271708"/>
    </source>
</evidence>
<dbReference type="PANTHER" id="PTHR30346:SF28">
    <property type="entry name" value="HTH-TYPE TRANSCRIPTIONAL REGULATOR CYNR"/>
    <property type="match status" value="1"/>
</dbReference>
<protein>
    <submittedName>
        <fullName evidence="6">LysR family transcriptional regulator</fullName>
    </submittedName>
</protein>
<dbReference type="SUPFAM" id="SSF46785">
    <property type="entry name" value="Winged helix' DNA-binding domain"/>
    <property type="match status" value="1"/>
</dbReference>
<evidence type="ECO:0000259" key="5">
    <source>
        <dbReference type="PROSITE" id="PS50931"/>
    </source>
</evidence>
<organism evidence="6 7">
    <name type="scientific">Janibacter melonis</name>
    <dbReference type="NCBI Taxonomy" id="262209"/>
    <lineage>
        <taxon>Bacteria</taxon>
        <taxon>Bacillati</taxon>
        <taxon>Actinomycetota</taxon>
        <taxon>Actinomycetes</taxon>
        <taxon>Micrococcales</taxon>
        <taxon>Intrasporangiaceae</taxon>
        <taxon>Janibacter</taxon>
    </lineage>
</organism>
<name>A0A5P8FIF9_9MICO</name>
<reference evidence="6 7" key="1">
    <citation type="submission" date="2019-09" db="EMBL/GenBank/DDBJ databases">
        <title>Complete Genome Sequence of Janibacter melonis M714 with both human health impact and industrial applications.</title>
        <authorList>
            <person name="Jin M."/>
            <person name="Zhao Q.R."/>
        </authorList>
    </citation>
    <scope>NUCLEOTIDE SEQUENCE [LARGE SCALE GENOMIC DNA]</scope>
    <source>
        <strain evidence="6 7">M714</strain>
    </source>
</reference>
<dbReference type="EMBL" id="CP044548">
    <property type="protein sequence ID" value="QFQ29267.2"/>
    <property type="molecule type" value="Genomic_DNA"/>
</dbReference>
<accession>A0A5P8FIF9</accession>
<evidence type="ECO:0000256" key="2">
    <source>
        <dbReference type="ARBA" id="ARBA00023015"/>
    </source>
</evidence>
<dbReference type="Pfam" id="PF00126">
    <property type="entry name" value="HTH_1"/>
    <property type="match status" value="1"/>
</dbReference>
<feature type="domain" description="HTH lysR-type" evidence="5">
    <location>
        <begin position="1"/>
        <end position="59"/>
    </location>
</feature>
<evidence type="ECO:0000256" key="1">
    <source>
        <dbReference type="ARBA" id="ARBA00009437"/>
    </source>
</evidence>
<sequence length="269" mass="28967">MDLVRHLRLFVAVAEHRHFGRAAASLSMAQPPLSQGVQRLERHLGQRLFDRDARRVALTAPGSALLPAARQLLADADALVESSRRWSERRCVRLGLAADLDTLAGPVLAHLVGTGIDVEPVLTGSTELVGRLRDGDLDVVLVRHPVALDGLLTGDVITVSAAVVPDHDDLPLVLPPRSHHPAAHDQVVDALLRLGRLAPVHEIASAQERSVRVEAGLASGLRPTQEQDVQDGSADMVPLRYRAAVPVISEQRPDLDHAAVVSALYEALR</sequence>
<dbReference type="InterPro" id="IPR036390">
    <property type="entry name" value="WH_DNA-bd_sf"/>
</dbReference>
<comment type="similarity">
    <text evidence="1">Belongs to the LysR transcriptional regulatory family.</text>
</comment>
<dbReference type="PANTHER" id="PTHR30346">
    <property type="entry name" value="TRANSCRIPTIONAL DUAL REGULATOR HCAR-RELATED"/>
    <property type="match status" value="1"/>
</dbReference>
<dbReference type="InterPro" id="IPR000847">
    <property type="entry name" value="LysR_HTH_N"/>
</dbReference>
<keyword evidence="3" id="KW-0238">DNA-binding</keyword>
<dbReference type="FunFam" id="1.10.10.10:FF:000001">
    <property type="entry name" value="LysR family transcriptional regulator"/>
    <property type="match status" value="1"/>
</dbReference>
<keyword evidence="2" id="KW-0805">Transcription regulation</keyword>
<dbReference type="KEGG" id="jme:EEW87_001335"/>
<dbReference type="RefSeq" id="WP_123092416.1">
    <property type="nucleotide sequence ID" value="NZ_CP044548.2"/>
</dbReference>
<dbReference type="GO" id="GO:0003677">
    <property type="term" value="F:DNA binding"/>
    <property type="evidence" value="ECO:0007669"/>
    <property type="project" value="UniProtKB-KW"/>
</dbReference>
<dbReference type="GO" id="GO:0003700">
    <property type="term" value="F:DNA-binding transcription factor activity"/>
    <property type="evidence" value="ECO:0007669"/>
    <property type="project" value="InterPro"/>
</dbReference>
<evidence type="ECO:0000313" key="6">
    <source>
        <dbReference type="EMBL" id="QFQ29267.2"/>
    </source>
</evidence>
<dbReference type="Proteomes" id="UP000271708">
    <property type="component" value="Chromosome"/>
</dbReference>
<dbReference type="InterPro" id="IPR036388">
    <property type="entry name" value="WH-like_DNA-bd_sf"/>
</dbReference>
<dbReference type="GO" id="GO:0032993">
    <property type="term" value="C:protein-DNA complex"/>
    <property type="evidence" value="ECO:0007669"/>
    <property type="project" value="TreeGrafter"/>
</dbReference>
<dbReference type="GeneID" id="79236005"/>
<dbReference type="PRINTS" id="PR00039">
    <property type="entry name" value="HTHLYSR"/>
</dbReference>
<evidence type="ECO:0000256" key="3">
    <source>
        <dbReference type="ARBA" id="ARBA00023125"/>
    </source>
</evidence>
<evidence type="ECO:0000256" key="4">
    <source>
        <dbReference type="ARBA" id="ARBA00023163"/>
    </source>
</evidence>
<keyword evidence="4" id="KW-0804">Transcription</keyword>
<proteinExistence type="inferred from homology"/>
<dbReference type="AlphaFoldDB" id="A0A5P8FIF9"/>